<dbReference type="PANTHER" id="PTHR35007">
    <property type="entry name" value="INTEGRAL MEMBRANE PROTEIN-RELATED"/>
    <property type="match status" value="1"/>
</dbReference>
<feature type="transmembrane region" description="Helical" evidence="2">
    <location>
        <begin position="243"/>
        <end position="261"/>
    </location>
</feature>
<dbReference type="RefSeq" id="WP_214058757.1">
    <property type="nucleotide sequence ID" value="NZ_BAAAHS010000082.1"/>
</dbReference>
<dbReference type="PANTHER" id="PTHR35007:SF3">
    <property type="entry name" value="POSSIBLE CONSERVED ALANINE RICH MEMBRANE PROTEIN"/>
    <property type="match status" value="1"/>
</dbReference>
<reference evidence="3 4" key="1">
    <citation type="submission" date="2021-05" db="EMBL/GenBank/DDBJ databases">
        <title>Complete genome of Nocardioides aquaticus KCTC 9944T isolated from meromictic and hypersaline Ekho Lake, Antarctica.</title>
        <authorList>
            <person name="Hwang K."/>
            <person name="Kim K.M."/>
            <person name="Choe H."/>
        </authorList>
    </citation>
    <scope>NUCLEOTIDE SEQUENCE [LARGE SCALE GENOMIC DNA]</scope>
    <source>
        <strain evidence="3 4">KCTC 9944</strain>
    </source>
</reference>
<protein>
    <recommendedName>
        <fullName evidence="5">Type II secretion system protein GspF domain-containing protein</fullName>
    </recommendedName>
</protein>
<sequence>MVALLGIALALGLLGIARLIRGLPLLPSLRTGERVRNSSSRLSAHEQRTLIAGGAVGLVVVLVSRNLVFGVIAGAAVVLWPMVVGGGRAERAALAKLEALAQWTEALRDLAQKGSGLESVIPRTVDTASDVLIVPLRLMSRRLSVKVPLPEALSLFADEVDDASADTVVAALALSARQRRGRLSDVLGTLSEALRDELEQRTKIMRERNMIRREAAQVAALTAVLVIGASLFAPPSLPNEADSAAQVLPLLLAVAFVLVFSRVRKLAEPEIEPRFLSSATEVLEAATYRPKTRPGAARKPLEEGTR</sequence>
<evidence type="ECO:0000256" key="2">
    <source>
        <dbReference type="SAM" id="Phobius"/>
    </source>
</evidence>
<feature type="transmembrane region" description="Helical" evidence="2">
    <location>
        <begin position="215"/>
        <end position="237"/>
    </location>
</feature>
<keyword evidence="4" id="KW-1185">Reference proteome</keyword>
<gene>
    <name evidence="3" type="ORF">ENKNEFLB_01663</name>
</gene>
<keyword evidence="2" id="KW-0472">Membrane</keyword>
<evidence type="ECO:0000313" key="4">
    <source>
        <dbReference type="Proteomes" id="UP000679307"/>
    </source>
</evidence>
<name>A0ABX8EGR1_9ACTN</name>
<dbReference type="Proteomes" id="UP000679307">
    <property type="component" value="Chromosome"/>
</dbReference>
<proteinExistence type="predicted"/>
<organism evidence="3 4">
    <name type="scientific">Nocardioides aquaticus</name>
    <dbReference type="NCBI Taxonomy" id="160826"/>
    <lineage>
        <taxon>Bacteria</taxon>
        <taxon>Bacillati</taxon>
        <taxon>Actinomycetota</taxon>
        <taxon>Actinomycetes</taxon>
        <taxon>Propionibacteriales</taxon>
        <taxon>Nocardioidaceae</taxon>
        <taxon>Nocardioides</taxon>
    </lineage>
</organism>
<evidence type="ECO:0008006" key="5">
    <source>
        <dbReference type="Google" id="ProtNLM"/>
    </source>
</evidence>
<evidence type="ECO:0000313" key="3">
    <source>
        <dbReference type="EMBL" id="QVT79282.1"/>
    </source>
</evidence>
<keyword evidence="2" id="KW-1133">Transmembrane helix</keyword>
<dbReference type="EMBL" id="CP075371">
    <property type="protein sequence ID" value="QVT79282.1"/>
    <property type="molecule type" value="Genomic_DNA"/>
</dbReference>
<accession>A0ABX8EGR1</accession>
<evidence type="ECO:0000256" key="1">
    <source>
        <dbReference type="SAM" id="MobiDB-lite"/>
    </source>
</evidence>
<feature type="region of interest" description="Disordered" evidence="1">
    <location>
        <begin position="287"/>
        <end position="306"/>
    </location>
</feature>
<feature type="transmembrane region" description="Helical" evidence="2">
    <location>
        <begin position="67"/>
        <end position="87"/>
    </location>
</feature>
<keyword evidence="2" id="KW-0812">Transmembrane</keyword>